<dbReference type="Proteomes" id="UP000295680">
    <property type="component" value="Unassembled WGS sequence"/>
</dbReference>
<keyword evidence="6" id="KW-1185">Reference proteome</keyword>
<dbReference type="Pfam" id="PF00005">
    <property type="entry name" value="ABC_tran"/>
    <property type="match status" value="1"/>
</dbReference>
<reference evidence="5 6" key="1">
    <citation type="submission" date="2019-03" db="EMBL/GenBank/DDBJ databases">
        <title>Genomic Encyclopedia of Type Strains, Phase IV (KMG-IV): sequencing the most valuable type-strain genomes for metagenomic binning, comparative biology and taxonomic classification.</title>
        <authorList>
            <person name="Goeker M."/>
        </authorList>
    </citation>
    <scope>NUCLEOTIDE SEQUENCE [LARGE SCALE GENOMIC DNA]</scope>
    <source>
        <strain evidence="5 6">DSM 45934</strain>
    </source>
</reference>
<name>A0A4R2JTJ4_9PSEU</name>
<evidence type="ECO:0000313" key="6">
    <source>
        <dbReference type="Proteomes" id="UP000295680"/>
    </source>
</evidence>
<dbReference type="GO" id="GO:0016887">
    <property type="term" value="F:ATP hydrolysis activity"/>
    <property type="evidence" value="ECO:0007669"/>
    <property type="project" value="InterPro"/>
</dbReference>
<protein>
    <submittedName>
        <fullName evidence="5">Iron complex transport system ATP-binding protein</fullName>
    </submittedName>
</protein>
<dbReference type="InterPro" id="IPR027417">
    <property type="entry name" value="P-loop_NTPase"/>
</dbReference>
<dbReference type="PROSITE" id="PS00211">
    <property type="entry name" value="ABC_TRANSPORTER_1"/>
    <property type="match status" value="1"/>
</dbReference>
<feature type="domain" description="ABC transporter" evidence="4">
    <location>
        <begin position="3"/>
        <end position="235"/>
    </location>
</feature>
<dbReference type="FunFam" id="3.40.50.300:FF:000134">
    <property type="entry name" value="Iron-enterobactin ABC transporter ATP-binding protein"/>
    <property type="match status" value="1"/>
</dbReference>
<dbReference type="Gene3D" id="3.40.50.300">
    <property type="entry name" value="P-loop containing nucleotide triphosphate hydrolases"/>
    <property type="match status" value="1"/>
</dbReference>
<dbReference type="SMART" id="SM00382">
    <property type="entry name" value="AAA"/>
    <property type="match status" value="1"/>
</dbReference>
<accession>A0A4R2JTJ4</accession>
<dbReference type="EMBL" id="SLWS01000003">
    <property type="protein sequence ID" value="TCO60598.1"/>
    <property type="molecule type" value="Genomic_DNA"/>
</dbReference>
<evidence type="ECO:0000256" key="3">
    <source>
        <dbReference type="ARBA" id="ARBA00022840"/>
    </source>
</evidence>
<dbReference type="InterPro" id="IPR003439">
    <property type="entry name" value="ABC_transporter-like_ATP-bd"/>
</dbReference>
<dbReference type="CDD" id="cd03214">
    <property type="entry name" value="ABC_Iron-Siderophores_B12_Hemin"/>
    <property type="match status" value="1"/>
</dbReference>
<dbReference type="RefSeq" id="WP_243726854.1">
    <property type="nucleotide sequence ID" value="NZ_SLWS01000003.1"/>
</dbReference>
<evidence type="ECO:0000259" key="4">
    <source>
        <dbReference type="PROSITE" id="PS50893"/>
    </source>
</evidence>
<dbReference type="PANTHER" id="PTHR42794:SF2">
    <property type="entry name" value="ABC TRANSPORTER ATP-BINDING PROTEIN"/>
    <property type="match status" value="1"/>
</dbReference>
<evidence type="ECO:0000313" key="5">
    <source>
        <dbReference type="EMBL" id="TCO60598.1"/>
    </source>
</evidence>
<comment type="caution">
    <text evidence="5">The sequence shown here is derived from an EMBL/GenBank/DDBJ whole genome shotgun (WGS) entry which is preliminary data.</text>
</comment>
<dbReference type="InterPro" id="IPR003593">
    <property type="entry name" value="AAA+_ATPase"/>
</dbReference>
<proteinExistence type="predicted"/>
<dbReference type="InterPro" id="IPR017871">
    <property type="entry name" value="ABC_transporter-like_CS"/>
</dbReference>
<dbReference type="SUPFAM" id="SSF52540">
    <property type="entry name" value="P-loop containing nucleoside triphosphate hydrolases"/>
    <property type="match status" value="1"/>
</dbReference>
<keyword evidence="2" id="KW-0547">Nucleotide-binding</keyword>
<evidence type="ECO:0000256" key="1">
    <source>
        <dbReference type="ARBA" id="ARBA00022448"/>
    </source>
</evidence>
<dbReference type="PANTHER" id="PTHR42794">
    <property type="entry name" value="HEMIN IMPORT ATP-BINDING PROTEIN HMUV"/>
    <property type="match status" value="1"/>
</dbReference>
<dbReference type="GO" id="GO:0005524">
    <property type="term" value="F:ATP binding"/>
    <property type="evidence" value="ECO:0007669"/>
    <property type="project" value="UniProtKB-KW"/>
</dbReference>
<organism evidence="5 6">
    <name type="scientific">Actinocrispum wychmicini</name>
    <dbReference type="NCBI Taxonomy" id="1213861"/>
    <lineage>
        <taxon>Bacteria</taxon>
        <taxon>Bacillati</taxon>
        <taxon>Actinomycetota</taxon>
        <taxon>Actinomycetes</taxon>
        <taxon>Pseudonocardiales</taxon>
        <taxon>Pseudonocardiaceae</taxon>
        <taxon>Actinocrispum</taxon>
    </lineage>
</organism>
<keyword evidence="1" id="KW-0813">Transport</keyword>
<dbReference type="PROSITE" id="PS50893">
    <property type="entry name" value="ABC_TRANSPORTER_2"/>
    <property type="match status" value="1"/>
</dbReference>
<gene>
    <name evidence="5" type="ORF">EV192_103173</name>
</gene>
<keyword evidence="3 5" id="KW-0067">ATP-binding</keyword>
<evidence type="ECO:0000256" key="2">
    <source>
        <dbReference type="ARBA" id="ARBA00022741"/>
    </source>
</evidence>
<sequence length="253" mass="27705">MSLRMENVSVSMGGRRVLHDVSVDVLTGQFVALVGPNGSGKSTLLRAIYRAKRPDHGRVLVDGDDVWRSDARAAARRTGVLLQEQHSGFEFTVAETVAQGRTPHLGRFDRLGSTDHEIVHDICERTGLGPLADRRLGELSGGERQRVLLARALAQQPRLLVLDEPTNHLDIRHQLEFLELVRGLDITVVAALHGLDLAATYADVAVVLRDGRVVAAGAPTETLTDELLSAVFDVECTVDTLAGRPRFSFRPRR</sequence>
<dbReference type="AlphaFoldDB" id="A0A4R2JTJ4"/>